<feature type="compositionally biased region" description="Basic residues" evidence="1">
    <location>
        <begin position="146"/>
        <end position="156"/>
    </location>
</feature>
<dbReference type="STRING" id="445975.COLSTE_00650"/>
<reference evidence="2 3" key="2">
    <citation type="submission" date="2008-10" db="EMBL/GenBank/DDBJ databases">
        <authorList>
            <person name="Fulton L."/>
            <person name="Clifton S."/>
            <person name="Fulton B."/>
            <person name="Xu J."/>
            <person name="Minx P."/>
            <person name="Pepin K.H."/>
            <person name="Johnson M."/>
            <person name="Thiruvilangam P."/>
            <person name="Bhonagiri V."/>
            <person name="Nash W.E."/>
            <person name="Mardis E.R."/>
            <person name="Wilson R.K."/>
        </authorList>
    </citation>
    <scope>NUCLEOTIDE SEQUENCE [LARGE SCALE GENOMIC DNA]</scope>
    <source>
        <strain evidence="2 3">DSM 13279</strain>
    </source>
</reference>
<gene>
    <name evidence="2" type="ORF">COLSTE_00650</name>
</gene>
<name>B6G9A9_9ACTN</name>
<keyword evidence="3" id="KW-1185">Reference proteome</keyword>
<proteinExistence type="predicted"/>
<evidence type="ECO:0000313" key="2">
    <source>
        <dbReference type="EMBL" id="EEA91133.1"/>
    </source>
</evidence>
<accession>B6G9A9</accession>
<organism evidence="2 3">
    <name type="scientific">Collinsella stercoris DSM 13279</name>
    <dbReference type="NCBI Taxonomy" id="445975"/>
    <lineage>
        <taxon>Bacteria</taxon>
        <taxon>Bacillati</taxon>
        <taxon>Actinomycetota</taxon>
        <taxon>Coriobacteriia</taxon>
        <taxon>Coriobacteriales</taxon>
        <taxon>Coriobacteriaceae</taxon>
        <taxon>Collinsella</taxon>
    </lineage>
</organism>
<dbReference type="AlphaFoldDB" id="B6G9A9"/>
<dbReference type="EMBL" id="ABXJ01000035">
    <property type="protein sequence ID" value="EEA91133.1"/>
    <property type="molecule type" value="Genomic_DNA"/>
</dbReference>
<reference evidence="2 3" key="1">
    <citation type="submission" date="2008-10" db="EMBL/GenBank/DDBJ databases">
        <title>Draft genome sequence of Collinsella stercoris (DSM 13279).</title>
        <authorList>
            <person name="Sudarsanam P."/>
            <person name="Ley R."/>
            <person name="Guruge J."/>
            <person name="Turnbaugh P.J."/>
            <person name="Mahowald M."/>
            <person name="Liep D."/>
            <person name="Gordon J."/>
        </authorList>
    </citation>
    <scope>NUCLEOTIDE SEQUENCE [LARGE SCALE GENOMIC DNA]</scope>
    <source>
        <strain evidence="2 3">DSM 13279</strain>
    </source>
</reference>
<evidence type="ECO:0000256" key="1">
    <source>
        <dbReference type="SAM" id="MobiDB-lite"/>
    </source>
</evidence>
<evidence type="ECO:0000313" key="3">
    <source>
        <dbReference type="Proteomes" id="UP000003560"/>
    </source>
</evidence>
<dbReference type="RefSeq" id="WP_006720312.1">
    <property type="nucleotide sequence ID" value="NZ_DS995474.1"/>
</dbReference>
<comment type="caution">
    <text evidence="2">The sequence shown here is derived from an EMBL/GenBank/DDBJ whole genome shotgun (WGS) entry which is preliminary data.</text>
</comment>
<dbReference type="Proteomes" id="UP000003560">
    <property type="component" value="Unassembled WGS sequence"/>
</dbReference>
<sequence>MFGFLTRRHAAQAAVPLPRVRFTSEDLFVLLGGADAGQFAVDEYTVDFDRLDREGMGVWRRAMAARLAPTGLVDSAGEPCDALAEALYPLNKPGVTVEDGSPRMSAGERDGRTVSAAFYEGRATAPAPGARTARRLHRPPAGGPRRVGRALPRARRNPADRSGACTREDCV</sequence>
<protein>
    <submittedName>
        <fullName evidence="2">Uncharacterized protein</fullName>
    </submittedName>
</protein>
<dbReference type="eggNOG" id="ENOG5031U3E">
    <property type="taxonomic scope" value="Bacteria"/>
</dbReference>
<feature type="region of interest" description="Disordered" evidence="1">
    <location>
        <begin position="125"/>
        <end position="171"/>
    </location>
</feature>
<dbReference type="OrthoDB" id="3192474at2"/>
<dbReference type="HOGENOM" id="CLU_1560329_0_0_11"/>